<protein>
    <submittedName>
        <fullName evidence="2">Uncharacterized protein</fullName>
    </submittedName>
</protein>
<proteinExistence type="predicted"/>
<dbReference type="KEGG" id="lmd:METH_02480"/>
<dbReference type="PATRIC" id="fig|999552.6.peg.493"/>
<evidence type="ECO:0000313" key="3">
    <source>
        <dbReference type="Proteomes" id="UP000018780"/>
    </source>
</evidence>
<evidence type="ECO:0000313" key="2">
    <source>
        <dbReference type="EMBL" id="AHD02841.1"/>
    </source>
</evidence>
<accession>V9VVR9</accession>
<sequence>MRCRTAPGRPSGIYLSYCLSDEAIQDSGQPEVSEDAVSLDAEAFDLISGKTRRFRPRTDAGAGTFPVYRPQGRS</sequence>
<name>V9VVR9_9RHOB</name>
<dbReference type="AlphaFoldDB" id="V9VVR9"/>
<dbReference type="EMBL" id="CP006773">
    <property type="protein sequence ID" value="AHD02841.1"/>
    <property type="molecule type" value="Genomic_DNA"/>
</dbReference>
<feature type="region of interest" description="Disordered" evidence="1">
    <location>
        <begin position="55"/>
        <end position="74"/>
    </location>
</feature>
<organism evidence="2 3">
    <name type="scientific">Leisingera methylohalidivorans DSM 14336</name>
    <dbReference type="NCBI Taxonomy" id="999552"/>
    <lineage>
        <taxon>Bacteria</taxon>
        <taxon>Pseudomonadati</taxon>
        <taxon>Pseudomonadota</taxon>
        <taxon>Alphaproteobacteria</taxon>
        <taxon>Rhodobacterales</taxon>
        <taxon>Roseobacteraceae</taxon>
        <taxon>Leisingera</taxon>
    </lineage>
</organism>
<dbReference type="HOGENOM" id="CLU_2683335_0_0_5"/>
<dbReference type="STRING" id="999552.METH_02480"/>
<gene>
    <name evidence="2" type="ORF">METH_02480</name>
</gene>
<keyword evidence="3" id="KW-1185">Reference proteome</keyword>
<evidence type="ECO:0000256" key="1">
    <source>
        <dbReference type="SAM" id="MobiDB-lite"/>
    </source>
</evidence>
<dbReference type="Proteomes" id="UP000018780">
    <property type="component" value="Chromosome"/>
</dbReference>
<dbReference type="RefSeq" id="WP_024088810.1">
    <property type="nucleotide sequence ID" value="NC_023135.1"/>
</dbReference>
<reference evidence="2 3" key="1">
    <citation type="submission" date="2013-09" db="EMBL/GenBank/DDBJ databases">
        <authorList>
            <consortium name="DOE Joint Genome Institute"/>
            <person name="Klenk H.-P."/>
            <person name="Huntemann M."/>
            <person name="Han J."/>
            <person name="Chen A."/>
            <person name="Kyrpides N."/>
            <person name="Mavromatis K."/>
            <person name="Markowitz V."/>
            <person name="Palaniappan K."/>
            <person name="Ivanova N."/>
            <person name="Schaumberg A."/>
            <person name="Pati A."/>
            <person name="Liolios K."/>
            <person name="Nordberg H.P."/>
            <person name="Cantor M.N."/>
            <person name="Hua S.X."/>
            <person name="Woyke T."/>
        </authorList>
    </citation>
    <scope>NUCLEOTIDE SEQUENCE [LARGE SCALE GENOMIC DNA]</scope>
    <source>
        <strain evidence="2 3">DSM 14336</strain>
    </source>
</reference>